<name>A0ABV0RJB6_9TELE</name>
<dbReference type="Pfam" id="PF19333">
    <property type="entry name" value="FAXC_N"/>
    <property type="match status" value="1"/>
</dbReference>
<feature type="non-terminal residue" evidence="2">
    <location>
        <position position="1"/>
    </location>
</feature>
<feature type="domain" description="Failed axon connections homolog N-terminal" evidence="1">
    <location>
        <begin position="14"/>
        <end position="103"/>
    </location>
</feature>
<reference evidence="2 3" key="1">
    <citation type="submission" date="2021-06" db="EMBL/GenBank/DDBJ databases">
        <authorList>
            <person name="Palmer J.M."/>
        </authorList>
    </citation>
    <scope>NUCLEOTIDE SEQUENCE [LARGE SCALE GENOMIC DNA]</scope>
    <source>
        <strain evidence="2 3">XC_2019</strain>
        <tissue evidence="2">Muscle</tissue>
    </source>
</reference>
<evidence type="ECO:0000259" key="1">
    <source>
        <dbReference type="Pfam" id="PF19333"/>
    </source>
</evidence>
<keyword evidence="3" id="KW-1185">Reference proteome</keyword>
<organism evidence="2 3">
    <name type="scientific">Xenoophorus captivus</name>
    <dbReference type="NCBI Taxonomy" id="1517983"/>
    <lineage>
        <taxon>Eukaryota</taxon>
        <taxon>Metazoa</taxon>
        <taxon>Chordata</taxon>
        <taxon>Craniata</taxon>
        <taxon>Vertebrata</taxon>
        <taxon>Euteleostomi</taxon>
        <taxon>Actinopterygii</taxon>
        <taxon>Neopterygii</taxon>
        <taxon>Teleostei</taxon>
        <taxon>Neoteleostei</taxon>
        <taxon>Acanthomorphata</taxon>
        <taxon>Ovalentaria</taxon>
        <taxon>Atherinomorphae</taxon>
        <taxon>Cyprinodontiformes</taxon>
        <taxon>Goodeidae</taxon>
        <taxon>Xenoophorus</taxon>
    </lineage>
</organism>
<sequence>LAGSRVVVTEGGRMHWAAGFASSRPCVVELGRNHSLPLGMCGSEQQQSLYGYIIAFPLQDYGGIMSALGSESWWKKTLYITGGALLAAAAYLLHELLAIREQLRWNCSADFAVVVERTVHVSFYQGQDMLGEIKHNKCTVTGLLGESGCSPASQPGPRLSECKHWTSAVNLACNTSALSRCCSCT</sequence>
<accession>A0ABV0RJB6</accession>
<comment type="caution">
    <text evidence="2">The sequence shown here is derived from an EMBL/GenBank/DDBJ whole genome shotgun (WGS) entry which is preliminary data.</text>
</comment>
<dbReference type="InterPro" id="IPR045796">
    <property type="entry name" value="FAXC_N"/>
</dbReference>
<evidence type="ECO:0000313" key="2">
    <source>
        <dbReference type="EMBL" id="MEQ2207643.1"/>
    </source>
</evidence>
<evidence type="ECO:0000313" key="3">
    <source>
        <dbReference type="Proteomes" id="UP001434883"/>
    </source>
</evidence>
<dbReference type="EMBL" id="JAHRIN010045372">
    <property type="protein sequence ID" value="MEQ2207643.1"/>
    <property type="molecule type" value="Genomic_DNA"/>
</dbReference>
<gene>
    <name evidence="2" type="ORF">XENOCAPTIV_016210</name>
</gene>
<protein>
    <recommendedName>
        <fullName evidence="1">Failed axon connections homolog N-terminal domain-containing protein</fullName>
    </recommendedName>
</protein>
<proteinExistence type="predicted"/>
<dbReference type="Proteomes" id="UP001434883">
    <property type="component" value="Unassembled WGS sequence"/>
</dbReference>